<organism evidence="6 7">
    <name type="scientific">Longibacter salinarum</name>
    <dbReference type="NCBI Taxonomy" id="1850348"/>
    <lineage>
        <taxon>Bacteria</taxon>
        <taxon>Pseudomonadati</taxon>
        <taxon>Rhodothermota</taxon>
        <taxon>Rhodothermia</taxon>
        <taxon>Rhodothermales</taxon>
        <taxon>Salisaetaceae</taxon>
        <taxon>Longibacter</taxon>
    </lineage>
</organism>
<dbReference type="GO" id="GO:0009088">
    <property type="term" value="P:threonine biosynthetic process"/>
    <property type="evidence" value="ECO:0007669"/>
    <property type="project" value="UniProtKB-ARBA"/>
</dbReference>
<evidence type="ECO:0000313" key="7">
    <source>
        <dbReference type="Proteomes" id="UP000220102"/>
    </source>
</evidence>
<dbReference type="PANTHER" id="PTHR46718:SF1">
    <property type="entry name" value="ASPARTATE-SEMIALDEHYDE DEHYDROGENASE"/>
    <property type="match status" value="1"/>
</dbReference>
<dbReference type="CDD" id="cd02315">
    <property type="entry name" value="ScASADH_like_N"/>
    <property type="match status" value="1"/>
</dbReference>
<dbReference type="OrthoDB" id="9805684at2"/>
<feature type="active site" description="Proton acceptor" evidence="4">
    <location>
        <position position="242"/>
    </location>
</feature>
<dbReference type="Proteomes" id="UP000220102">
    <property type="component" value="Unassembled WGS sequence"/>
</dbReference>
<dbReference type="SMART" id="SM00859">
    <property type="entry name" value="Semialdhyde_dh"/>
    <property type="match status" value="1"/>
</dbReference>
<dbReference type="InterPro" id="IPR012280">
    <property type="entry name" value="Semialdhyde_DH_dimer_dom"/>
</dbReference>
<dbReference type="SUPFAM" id="SSF51735">
    <property type="entry name" value="NAD(P)-binding Rossmann-fold domains"/>
    <property type="match status" value="1"/>
</dbReference>
<proteinExistence type="inferred from homology"/>
<comment type="similarity">
    <text evidence="1">Belongs to the aspartate-semialdehyde dehydrogenase family.</text>
</comment>
<comment type="caution">
    <text evidence="6">The sequence shown here is derived from an EMBL/GenBank/DDBJ whole genome shotgun (WGS) entry which is preliminary data.</text>
</comment>
<dbReference type="InterPro" id="IPR000534">
    <property type="entry name" value="Semialdehyde_DH_NAD-bd"/>
</dbReference>
<sequence>MSMPSFNVGILGATGAVGQTFIRLLEDHPWFTVTALAASERSAGKPYREAANWLSGKRMPDAVAELEVTTTEPSEMDCDFVFSGLSSSVAGDVEKAFAEAGFPVISNAKNYRMQEDVPLLIPEVNADHARLVENQDWGSDGFIVTNPNCSTVGLVCALRPLVDAFGVEKVQVTMLQALSGAGYPGVSSLDALGNVIPYIGGEEDKLATEPRKILGQLENGEIRPADMVVSAQCNRVPVRQGHLACISVACTEPVNVTDVTDALESYRSPLTSEDLPSVPDAFLRVMDEVDAPQPLRHVKNGNGMTVSIGRIQECPVNHVKFVALSHNTIRGAAGGAVLNAELLARDGYLSA</sequence>
<dbReference type="GO" id="GO:0050661">
    <property type="term" value="F:NADP binding"/>
    <property type="evidence" value="ECO:0007669"/>
    <property type="project" value="InterPro"/>
</dbReference>
<name>A0A2A8CW37_9BACT</name>
<dbReference type="EMBL" id="PDEQ01000006">
    <property type="protein sequence ID" value="PEN12804.1"/>
    <property type="molecule type" value="Genomic_DNA"/>
</dbReference>
<keyword evidence="3" id="KW-0560">Oxidoreductase</keyword>
<evidence type="ECO:0000256" key="2">
    <source>
        <dbReference type="ARBA" id="ARBA00022857"/>
    </source>
</evidence>
<protein>
    <submittedName>
        <fullName evidence="6">Aspartate-semialdehyde dehydrogenase</fullName>
    </submittedName>
</protein>
<dbReference type="GO" id="GO:0046983">
    <property type="term" value="F:protein dimerization activity"/>
    <property type="evidence" value="ECO:0007669"/>
    <property type="project" value="InterPro"/>
</dbReference>
<reference evidence="6 7" key="1">
    <citation type="submission" date="2017-10" db="EMBL/GenBank/DDBJ databases">
        <title>Draft genome of Longibacter Salinarum.</title>
        <authorList>
            <person name="Goh K.M."/>
            <person name="Shamsir M.S."/>
            <person name="Lim S.W."/>
        </authorList>
    </citation>
    <scope>NUCLEOTIDE SEQUENCE [LARGE SCALE GENOMIC DNA]</scope>
    <source>
        <strain evidence="6 7">KCTC 52045</strain>
    </source>
</reference>
<evidence type="ECO:0000256" key="4">
    <source>
        <dbReference type="PIRSR" id="PIRSR000148-1"/>
    </source>
</evidence>
<dbReference type="InterPro" id="IPR036291">
    <property type="entry name" value="NAD(P)-bd_dom_sf"/>
</dbReference>
<keyword evidence="7" id="KW-1185">Reference proteome</keyword>
<dbReference type="Pfam" id="PF02774">
    <property type="entry name" value="Semialdhyde_dhC"/>
    <property type="match status" value="1"/>
</dbReference>
<dbReference type="SUPFAM" id="SSF55347">
    <property type="entry name" value="Glyceraldehyde-3-phosphate dehydrogenase-like, C-terminal domain"/>
    <property type="match status" value="1"/>
</dbReference>
<dbReference type="InterPro" id="IPR051823">
    <property type="entry name" value="ASADH-related"/>
</dbReference>
<accession>A0A2A8CW37</accession>
<dbReference type="PANTHER" id="PTHR46718">
    <property type="entry name" value="ASPARTATE-SEMIALDEHYDE DEHYDROGENASE"/>
    <property type="match status" value="1"/>
</dbReference>
<evidence type="ECO:0000256" key="1">
    <source>
        <dbReference type="ARBA" id="ARBA00010584"/>
    </source>
</evidence>
<keyword evidence="2" id="KW-0521">NADP</keyword>
<dbReference type="InterPro" id="IPR005676">
    <property type="entry name" value="Asp_semi-ald_DH_pep-lack"/>
</dbReference>
<dbReference type="GO" id="GO:0004073">
    <property type="term" value="F:aspartate-semialdehyde dehydrogenase activity"/>
    <property type="evidence" value="ECO:0007669"/>
    <property type="project" value="UniProtKB-ARBA"/>
</dbReference>
<dbReference type="NCBIfam" id="NF006416">
    <property type="entry name" value="PRK08664.1"/>
    <property type="match status" value="1"/>
</dbReference>
<evidence type="ECO:0000259" key="5">
    <source>
        <dbReference type="SMART" id="SM00859"/>
    </source>
</evidence>
<dbReference type="CDD" id="cd18130">
    <property type="entry name" value="ASADH_C_arch_fung_like"/>
    <property type="match status" value="1"/>
</dbReference>
<feature type="domain" description="Semialdehyde dehydrogenase NAD-binding" evidence="5">
    <location>
        <begin position="7"/>
        <end position="132"/>
    </location>
</feature>
<dbReference type="Pfam" id="PF01118">
    <property type="entry name" value="Semialdhyde_dh"/>
    <property type="match status" value="1"/>
</dbReference>
<evidence type="ECO:0000313" key="6">
    <source>
        <dbReference type="EMBL" id="PEN12804.1"/>
    </source>
</evidence>
<evidence type="ECO:0000256" key="3">
    <source>
        <dbReference type="ARBA" id="ARBA00023002"/>
    </source>
</evidence>
<dbReference type="GO" id="GO:0009086">
    <property type="term" value="P:methionine biosynthetic process"/>
    <property type="evidence" value="ECO:0007669"/>
    <property type="project" value="TreeGrafter"/>
</dbReference>
<dbReference type="NCBIfam" id="TIGR00978">
    <property type="entry name" value="asd_EA"/>
    <property type="match status" value="1"/>
</dbReference>
<dbReference type="RefSeq" id="WP_098076188.1">
    <property type="nucleotide sequence ID" value="NZ_PDEQ01000006.1"/>
</dbReference>
<dbReference type="PIRSF" id="PIRSF000148">
    <property type="entry name" value="ASA_dh"/>
    <property type="match status" value="1"/>
</dbReference>
<dbReference type="Gene3D" id="3.40.50.720">
    <property type="entry name" value="NAD(P)-binding Rossmann-like Domain"/>
    <property type="match status" value="1"/>
</dbReference>
<gene>
    <name evidence="6" type="primary">asd</name>
    <name evidence="6" type="ORF">CRI94_12395</name>
</gene>
<dbReference type="AlphaFoldDB" id="A0A2A8CW37"/>
<feature type="active site" description="Acyl-thioester intermediate" evidence="4">
    <location>
        <position position="149"/>
    </location>
</feature>
<dbReference type="Gene3D" id="3.30.360.10">
    <property type="entry name" value="Dihydrodipicolinate Reductase, domain 2"/>
    <property type="match status" value="1"/>
</dbReference>
<dbReference type="GO" id="GO:0051287">
    <property type="term" value="F:NAD binding"/>
    <property type="evidence" value="ECO:0007669"/>
    <property type="project" value="InterPro"/>
</dbReference>